<reference evidence="2" key="1">
    <citation type="submission" date="2021-01" db="UniProtKB">
        <authorList>
            <consortium name="EnsemblMetazoa"/>
        </authorList>
    </citation>
    <scope>IDENTIFICATION</scope>
</reference>
<dbReference type="Proteomes" id="UP000594260">
    <property type="component" value="Unplaced"/>
</dbReference>
<evidence type="ECO:0000313" key="3">
    <source>
        <dbReference type="Proteomes" id="UP000594260"/>
    </source>
</evidence>
<proteinExistence type="predicted"/>
<dbReference type="RefSeq" id="XP_022655680.1">
    <property type="nucleotide sequence ID" value="XM_022799945.1"/>
</dbReference>
<protein>
    <submittedName>
        <fullName evidence="2">Uncharacterized protein</fullName>
    </submittedName>
</protein>
<feature type="transmembrane region" description="Helical" evidence="1">
    <location>
        <begin position="15"/>
        <end position="32"/>
    </location>
</feature>
<keyword evidence="1" id="KW-0472">Membrane</keyword>
<dbReference type="AlphaFoldDB" id="A0A7M7JQK3"/>
<evidence type="ECO:0000256" key="1">
    <source>
        <dbReference type="SAM" id="Phobius"/>
    </source>
</evidence>
<dbReference type="RefSeq" id="XP_022655689.1">
    <property type="nucleotide sequence ID" value="XM_022799954.1"/>
</dbReference>
<dbReference type="EnsemblMetazoa" id="XM_022799954">
    <property type="protein sequence ID" value="XP_022655689"/>
    <property type="gene ID" value="LOC111248136"/>
</dbReference>
<feature type="transmembrane region" description="Helical" evidence="1">
    <location>
        <begin position="134"/>
        <end position="156"/>
    </location>
</feature>
<sequence>MFRGVVCKHRLVPDVIFFYALFHICEISRAFIVRNQRIGQPKGNDSDSTNKYGYPHTTRRPWPTNVLGWPCCTTVRGYSRAGFCKDECSEIAAGRNMNHVVCLRGVCQCKNDYHEEKGICVADPEVSIRVLLTVYLASVPLLSIVLALAAVLQYLFDRYLFNADNTIAQGMHEADDVEFANVEDTEAGHRVQFLDGGRPECELEYDWAYEDWQADNPEDKLSQMLLEALLKGSRKSEKS</sequence>
<keyword evidence="3" id="KW-1185">Reference proteome</keyword>
<dbReference type="KEGG" id="vde:111248136"/>
<keyword evidence="1" id="KW-0812">Transmembrane</keyword>
<keyword evidence="1" id="KW-1133">Transmembrane helix</keyword>
<organism evidence="2 3">
    <name type="scientific">Varroa destructor</name>
    <name type="common">Honeybee mite</name>
    <dbReference type="NCBI Taxonomy" id="109461"/>
    <lineage>
        <taxon>Eukaryota</taxon>
        <taxon>Metazoa</taxon>
        <taxon>Ecdysozoa</taxon>
        <taxon>Arthropoda</taxon>
        <taxon>Chelicerata</taxon>
        <taxon>Arachnida</taxon>
        <taxon>Acari</taxon>
        <taxon>Parasitiformes</taxon>
        <taxon>Mesostigmata</taxon>
        <taxon>Gamasina</taxon>
        <taxon>Dermanyssoidea</taxon>
        <taxon>Varroidae</taxon>
        <taxon>Varroa</taxon>
    </lineage>
</organism>
<dbReference type="EnsemblMetazoa" id="XM_022799945">
    <property type="protein sequence ID" value="XP_022655680"/>
    <property type="gene ID" value="LOC111248136"/>
</dbReference>
<dbReference type="GeneID" id="111248136"/>
<evidence type="ECO:0000313" key="2">
    <source>
        <dbReference type="EnsemblMetazoa" id="XP_022655680"/>
    </source>
</evidence>
<name>A0A7M7JQK3_VARDE</name>
<accession>A0A7M7JQK3</accession>
<dbReference type="InParanoid" id="A0A7M7JQK3"/>